<evidence type="ECO:0000256" key="2">
    <source>
        <dbReference type="ARBA" id="ARBA00023125"/>
    </source>
</evidence>
<dbReference type="PRINTS" id="PR00035">
    <property type="entry name" value="HTHGNTR"/>
</dbReference>
<dbReference type="RefSeq" id="WP_069912286.1">
    <property type="nucleotide sequence ID" value="NZ_LAJE02000378.1"/>
</dbReference>
<dbReference type="AlphaFoldDB" id="A0A1E5XIK0"/>
<comment type="caution">
    <text evidence="5">The sequence shown here is derived from an EMBL/GenBank/DDBJ whole genome shotgun (WGS) entry which is preliminary data.</text>
</comment>
<dbReference type="Gene3D" id="3.40.1410.10">
    <property type="entry name" value="Chorismate lyase-like"/>
    <property type="match status" value="1"/>
</dbReference>
<dbReference type="OrthoDB" id="7334968at2"/>
<keyword evidence="6" id="KW-1185">Reference proteome</keyword>
<dbReference type="CDD" id="cd07377">
    <property type="entry name" value="WHTH_GntR"/>
    <property type="match status" value="1"/>
</dbReference>
<dbReference type="InterPro" id="IPR050679">
    <property type="entry name" value="Bact_HTH_transcr_reg"/>
</dbReference>
<gene>
    <name evidence="5" type="ORF">VW23_000335</name>
</gene>
<proteinExistence type="predicted"/>
<name>A0A1E5XIK0_9HYPH</name>
<accession>A0A1E5XIK0</accession>
<dbReference type="InterPro" id="IPR028978">
    <property type="entry name" value="Chorismate_lyase_/UTRA_dom_sf"/>
</dbReference>
<keyword evidence="3" id="KW-0804">Transcription</keyword>
<dbReference type="InterPro" id="IPR011663">
    <property type="entry name" value="UTRA"/>
</dbReference>
<dbReference type="PROSITE" id="PS50949">
    <property type="entry name" value="HTH_GNTR"/>
    <property type="match status" value="1"/>
</dbReference>
<dbReference type="SUPFAM" id="SSF46785">
    <property type="entry name" value="Winged helix' DNA-binding domain"/>
    <property type="match status" value="1"/>
</dbReference>
<dbReference type="Pfam" id="PF07702">
    <property type="entry name" value="UTRA"/>
    <property type="match status" value="1"/>
</dbReference>
<dbReference type="GO" id="GO:0003700">
    <property type="term" value="F:DNA-binding transcription factor activity"/>
    <property type="evidence" value="ECO:0007669"/>
    <property type="project" value="InterPro"/>
</dbReference>
<dbReference type="Proteomes" id="UP000095463">
    <property type="component" value="Unassembled WGS sequence"/>
</dbReference>
<keyword evidence="2" id="KW-0238">DNA-binding</keyword>
<evidence type="ECO:0000256" key="1">
    <source>
        <dbReference type="ARBA" id="ARBA00023015"/>
    </source>
</evidence>
<feature type="domain" description="HTH gntR-type" evidence="4">
    <location>
        <begin position="11"/>
        <end position="79"/>
    </location>
</feature>
<dbReference type="SMART" id="SM00866">
    <property type="entry name" value="UTRA"/>
    <property type="match status" value="1"/>
</dbReference>
<protein>
    <submittedName>
        <fullName evidence="5">GntR family transcriptional regulator</fullName>
    </submittedName>
</protein>
<dbReference type="InterPro" id="IPR036388">
    <property type="entry name" value="WH-like_DNA-bd_sf"/>
</dbReference>
<dbReference type="SMART" id="SM00345">
    <property type="entry name" value="HTH_GNTR"/>
    <property type="match status" value="1"/>
</dbReference>
<sequence>MANGVTRDDPLPLYKQVKERLLRALDDGTIPPRAKLASERELVELYGVSRITIRQAMTELVLEGHLRSHPGKGFYPTGRPKGVYELELLRSFTATAVAHGRRPGSRLLTAAEVGAPEPVAQALQLSPGDRVISLRRLRLIDDQPVAIAHDWMPAAIVPDILELDWTVPNSSLYAELAGRYGLLPQRGHTILSARLADAEESQLLELPPPAAVLGVEQMAFDANERPLNLTLSTHHPTRYPLRLDQDSRNSRGGR</sequence>
<dbReference type="PANTHER" id="PTHR44846">
    <property type="entry name" value="MANNOSYL-D-GLYCERATE TRANSPORT/METABOLISM SYSTEM REPRESSOR MNGR-RELATED"/>
    <property type="match status" value="1"/>
</dbReference>
<evidence type="ECO:0000313" key="5">
    <source>
        <dbReference type="EMBL" id="OEO28415.1"/>
    </source>
</evidence>
<dbReference type="EMBL" id="LAJE02000378">
    <property type="protein sequence ID" value="OEO28415.1"/>
    <property type="molecule type" value="Genomic_DNA"/>
</dbReference>
<dbReference type="InterPro" id="IPR000524">
    <property type="entry name" value="Tscrpt_reg_HTH_GntR"/>
</dbReference>
<dbReference type="InterPro" id="IPR036390">
    <property type="entry name" value="WH_DNA-bd_sf"/>
</dbReference>
<reference evidence="5 6" key="1">
    <citation type="journal article" date="2015" name="Genome Announc.">
        <title>Genome Assemblies of Three Soil-Associated Devosia species: D. insulae, D. limi, and D. soli.</title>
        <authorList>
            <person name="Hassan Y.I."/>
            <person name="Lepp D."/>
            <person name="Zhou T."/>
        </authorList>
    </citation>
    <scope>NUCLEOTIDE SEQUENCE [LARGE SCALE GENOMIC DNA]</scope>
    <source>
        <strain evidence="5 6">DS-56</strain>
    </source>
</reference>
<dbReference type="Gene3D" id="1.10.10.10">
    <property type="entry name" value="Winged helix-like DNA-binding domain superfamily/Winged helix DNA-binding domain"/>
    <property type="match status" value="1"/>
</dbReference>
<evidence type="ECO:0000256" key="3">
    <source>
        <dbReference type="ARBA" id="ARBA00023163"/>
    </source>
</evidence>
<organism evidence="5 6">
    <name type="scientific">Devosia insulae DS-56</name>
    <dbReference type="NCBI Taxonomy" id="1116389"/>
    <lineage>
        <taxon>Bacteria</taxon>
        <taxon>Pseudomonadati</taxon>
        <taxon>Pseudomonadota</taxon>
        <taxon>Alphaproteobacteria</taxon>
        <taxon>Hyphomicrobiales</taxon>
        <taxon>Devosiaceae</taxon>
        <taxon>Devosia</taxon>
    </lineage>
</organism>
<dbReference type="GO" id="GO:0003677">
    <property type="term" value="F:DNA binding"/>
    <property type="evidence" value="ECO:0007669"/>
    <property type="project" value="UniProtKB-KW"/>
</dbReference>
<dbReference type="SUPFAM" id="SSF64288">
    <property type="entry name" value="Chorismate lyase-like"/>
    <property type="match status" value="1"/>
</dbReference>
<dbReference type="Pfam" id="PF00392">
    <property type="entry name" value="GntR"/>
    <property type="match status" value="1"/>
</dbReference>
<evidence type="ECO:0000313" key="6">
    <source>
        <dbReference type="Proteomes" id="UP000095463"/>
    </source>
</evidence>
<keyword evidence="1" id="KW-0805">Transcription regulation</keyword>
<evidence type="ECO:0000259" key="4">
    <source>
        <dbReference type="PROSITE" id="PS50949"/>
    </source>
</evidence>